<keyword evidence="3" id="KW-1185">Reference proteome</keyword>
<name>A0AAD1X7E8_EUPCR</name>
<comment type="caution">
    <text evidence="2">The sequence shown here is derived from an EMBL/GenBank/DDBJ whole genome shotgun (WGS) entry which is preliminary data.</text>
</comment>
<gene>
    <name evidence="2" type="ORF">ECRASSUSDP1_LOCUS2858</name>
</gene>
<accession>A0AAD1X7E8</accession>
<reference evidence="2" key="1">
    <citation type="submission" date="2023-07" db="EMBL/GenBank/DDBJ databases">
        <authorList>
            <consortium name="AG Swart"/>
            <person name="Singh M."/>
            <person name="Singh A."/>
            <person name="Seah K."/>
            <person name="Emmerich C."/>
        </authorList>
    </citation>
    <scope>NUCLEOTIDE SEQUENCE</scope>
    <source>
        <strain evidence="2">DP1</strain>
    </source>
</reference>
<dbReference type="AlphaFoldDB" id="A0AAD1X7E8"/>
<evidence type="ECO:0000313" key="3">
    <source>
        <dbReference type="Proteomes" id="UP001295684"/>
    </source>
</evidence>
<keyword evidence="1" id="KW-0175">Coiled coil</keyword>
<feature type="coiled-coil region" evidence="1">
    <location>
        <begin position="48"/>
        <end position="75"/>
    </location>
</feature>
<dbReference type="EMBL" id="CAMPGE010002736">
    <property type="protein sequence ID" value="CAI2361547.1"/>
    <property type="molecule type" value="Genomic_DNA"/>
</dbReference>
<protein>
    <submittedName>
        <fullName evidence="2">Uncharacterized protein</fullName>
    </submittedName>
</protein>
<proteinExistence type="predicted"/>
<evidence type="ECO:0000256" key="1">
    <source>
        <dbReference type="SAM" id="Coils"/>
    </source>
</evidence>
<evidence type="ECO:0000313" key="2">
    <source>
        <dbReference type="EMBL" id="CAI2361547.1"/>
    </source>
</evidence>
<dbReference type="Proteomes" id="UP001295684">
    <property type="component" value="Unassembled WGS sequence"/>
</dbReference>
<organism evidence="2 3">
    <name type="scientific">Euplotes crassus</name>
    <dbReference type="NCBI Taxonomy" id="5936"/>
    <lineage>
        <taxon>Eukaryota</taxon>
        <taxon>Sar</taxon>
        <taxon>Alveolata</taxon>
        <taxon>Ciliophora</taxon>
        <taxon>Intramacronucleata</taxon>
        <taxon>Spirotrichea</taxon>
        <taxon>Hypotrichia</taxon>
        <taxon>Euplotida</taxon>
        <taxon>Euplotidae</taxon>
        <taxon>Moneuplotes</taxon>
    </lineage>
</organism>
<sequence>MSDTEVKEDSKFIDSDFEYQGCIKFDFSTLEKCLQHLFHETKRNSFQLSHLQEQYSDLEAKYNNTSNKEEQIDDEIVQLYKKISVLDKTVKKISKSTEDKVFTNEKRVTLCEDNMSALDTRIQFLIDSFKKSGIGTKQGITSIDLDAFEKICQHIRKEMKEYYVRKTDQSQMNKELEDSMEHLKSNISIMEDFQNNSMVKLREIDFNDKMISMKKELESKIHRMAKNIPKQGVNVGELRMSNADHEKIIDFETKIRSFEDKMTHFQIEIKTIEKLMREDITSIEKYKLDVFKGEQFKTQLDDLKNILKSQDMKAQKKFNEISDNIVDNLIKRINLQENKGFDHFKKIKELISRFNLFENKMEGILKAPTDGVPIKKAEIDQERLRYLEKKCQALVVDFEKLDAKTQNRINEVIASVNRKVTPRDLENKEFEILDKFDDFKEEFQKKFDTKTKKQTNHLERHIGAIYSCIMKLDKIKKNIENEEGTVFSKIKIPNTSCASCGVESANTYAGAGINLPWSKLFPKFKKKGIKEEEESPKKEKEIDLKLKKIEESIEQTIQKLNIVDIKTEMKNKPQTAGFMTTRNRKEMIMSSDKLIKHEMQFSPEPEEKFFEKRISTGNKATRYSISRSTRRKK</sequence>